<dbReference type="SUPFAM" id="SSF48371">
    <property type="entry name" value="ARM repeat"/>
    <property type="match status" value="1"/>
</dbReference>
<keyword evidence="2" id="KW-0396">Initiation factor</keyword>
<dbReference type="WBParaSite" id="L893_g18473.t1">
    <property type="protein sequence ID" value="L893_g18473.t1"/>
    <property type="gene ID" value="L893_g18473"/>
</dbReference>
<organism evidence="5 6">
    <name type="scientific">Steinernema glaseri</name>
    <dbReference type="NCBI Taxonomy" id="37863"/>
    <lineage>
        <taxon>Eukaryota</taxon>
        <taxon>Metazoa</taxon>
        <taxon>Ecdysozoa</taxon>
        <taxon>Nematoda</taxon>
        <taxon>Chromadorea</taxon>
        <taxon>Rhabditida</taxon>
        <taxon>Tylenchina</taxon>
        <taxon>Panagrolaimomorpha</taxon>
        <taxon>Strongyloidoidea</taxon>
        <taxon>Steinernematidae</taxon>
        <taxon>Steinernema</taxon>
    </lineage>
</organism>
<evidence type="ECO:0000256" key="3">
    <source>
        <dbReference type="ARBA" id="ARBA00022917"/>
    </source>
</evidence>
<dbReference type="PANTHER" id="PTHR23253">
    <property type="entry name" value="EUKARYOTIC TRANSLATION INITIATION FACTOR 4 GAMMA"/>
    <property type="match status" value="1"/>
</dbReference>
<evidence type="ECO:0000256" key="2">
    <source>
        <dbReference type="ARBA" id="ARBA00022540"/>
    </source>
</evidence>
<feature type="domain" description="MIF4G" evidence="4">
    <location>
        <begin position="12"/>
        <end position="138"/>
    </location>
</feature>
<dbReference type="PANTHER" id="PTHR23253:SF9">
    <property type="entry name" value="EUKARYOTIC TRANSLATION INITIATION FACTOR 4 GAMMA 2"/>
    <property type="match status" value="1"/>
</dbReference>
<proteinExistence type="inferred from homology"/>
<dbReference type="InterPro" id="IPR016024">
    <property type="entry name" value="ARM-type_fold"/>
</dbReference>
<accession>A0A1I7YPS4</accession>
<keyword evidence="5" id="KW-1185">Reference proteome</keyword>
<evidence type="ECO:0000256" key="1">
    <source>
        <dbReference type="ARBA" id="ARBA00005775"/>
    </source>
</evidence>
<dbReference type="Pfam" id="PF02854">
    <property type="entry name" value="MIF4G"/>
    <property type="match status" value="1"/>
</dbReference>
<keyword evidence="3" id="KW-0648">Protein biosynthesis</keyword>
<reference evidence="6" key="1">
    <citation type="submission" date="2016-11" db="UniProtKB">
        <authorList>
            <consortium name="WormBaseParasite"/>
        </authorList>
    </citation>
    <scope>IDENTIFICATION</scope>
</reference>
<evidence type="ECO:0000313" key="5">
    <source>
        <dbReference type="Proteomes" id="UP000095287"/>
    </source>
</evidence>
<comment type="similarity">
    <text evidence="1">Belongs to the eukaryotic initiation factor 4G family.</text>
</comment>
<dbReference type="GO" id="GO:0016281">
    <property type="term" value="C:eukaryotic translation initiation factor 4F complex"/>
    <property type="evidence" value="ECO:0007669"/>
    <property type="project" value="TreeGrafter"/>
</dbReference>
<dbReference type="InterPro" id="IPR003890">
    <property type="entry name" value="MIF4G-like_typ-3"/>
</dbReference>
<name>A0A1I7YPS4_9BILA</name>
<dbReference type="AlphaFoldDB" id="A0A1I7YPS4"/>
<dbReference type="Gene3D" id="1.25.40.180">
    <property type="match status" value="1"/>
</dbReference>
<sequence>MKIYKYAKVLPTLVDVIFYKALDEPMFSPVYSDLCKRQVDEEMRQMQSVSFRDILLARCQKTFQFSGIEHKAKMKKLREEMKAHKDPKERARMQELIDISEKKFKDRTLGLIHFFAELYRNSLIGPIIISWCISDLFRRDREIVGI</sequence>
<protein>
    <submittedName>
        <fullName evidence="6">MIF4G domain-containing protein</fullName>
    </submittedName>
</protein>
<dbReference type="GO" id="GO:0003743">
    <property type="term" value="F:translation initiation factor activity"/>
    <property type="evidence" value="ECO:0007669"/>
    <property type="project" value="UniProtKB-KW"/>
</dbReference>
<evidence type="ECO:0000259" key="4">
    <source>
        <dbReference type="Pfam" id="PF02854"/>
    </source>
</evidence>
<evidence type="ECO:0000313" key="6">
    <source>
        <dbReference type="WBParaSite" id="L893_g18473.t1"/>
    </source>
</evidence>
<dbReference type="GO" id="GO:0003729">
    <property type="term" value="F:mRNA binding"/>
    <property type="evidence" value="ECO:0007669"/>
    <property type="project" value="TreeGrafter"/>
</dbReference>
<dbReference type="Proteomes" id="UP000095287">
    <property type="component" value="Unplaced"/>
</dbReference>